<comment type="caution">
    <text evidence="2">The sequence shown here is derived from an EMBL/GenBank/DDBJ whole genome shotgun (WGS) entry which is preliminary data.</text>
</comment>
<dbReference type="PANTHER" id="PTHR42957">
    <property type="entry name" value="HELICASE MJ1565-RELATED"/>
    <property type="match status" value="1"/>
</dbReference>
<sequence>MTSPSKKLGVIVGVDGTVSQVGMYSMSNDSQLLWYGDVLTGPKIGAFLTINQNDVKIIATVSSEKVVDQQNTVRSVEFDNRFHKDSINRVITLKTKGVIEENKFQVTSQYVPMVGNEVTLTTKEELDLIFGLEPGEDSIYIGNSLLEGQPINIPINKFFASHIGIFGNTGSGKSNTLHKTYLELFRSQYRSSILNCSQFFVIDFNGEYTGDNTFGLDASNKLIFEIDTRAAEAGQKMPIKKSYLFDPDILAILFDASPATQVPFLRNALRTFNNSITDEEKFAEMELGLLRSIIIGTGKVSADALENWIKAAETVGIADEILEGLKGNSSWNDYGNPVINASDGQTSILKKGQITEKGEELLKLEIIKNELSAKYKEASPIYKLSHFLEFQKVYVSAWKSTKIEFINPLFHRIKSAFESLEKVVEIKENLDACFKPMNIISLVHANQEITRLMPMLLSKMVYDEQKSTVAGNDVTQTKHLIIDEAHNILNAEYRNNGDDWQDYRLSVFEEIIKEGRKFGFYLTLSSQRPADISSTIMSQLHNYLIHRLVNEKDLKMLENTMPTLDRNSYQMIPSLGQGEAIITGNAMQVPVFVKVEKEEINRPKSDDIILTKLWTENELIELF</sequence>
<evidence type="ECO:0000313" key="3">
    <source>
        <dbReference type="Proteomes" id="UP001314166"/>
    </source>
</evidence>
<feature type="domain" description="Helicase HerA central" evidence="1">
    <location>
        <begin position="140"/>
        <end position="274"/>
    </location>
</feature>
<dbReference type="Proteomes" id="UP001314166">
    <property type="component" value="Unassembled WGS sequence"/>
</dbReference>
<dbReference type="Pfam" id="PF01935">
    <property type="entry name" value="DUF87"/>
    <property type="match status" value="1"/>
</dbReference>
<dbReference type="PANTHER" id="PTHR42957:SF1">
    <property type="entry name" value="HELICASE MJ1565-RELATED"/>
    <property type="match status" value="1"/>
</dbReference>
<dbReference type="RefSeq" id="WP_338348535.1">
    <property type="nucleotide sequence ID" value="NZ_CAUZLV010000002.1"/>
</dbReference>
<organism evidence="2 3">
    <name type="scientific">Fructobacillus evanidus</name>
    <dbReference type="NCBI Taxonomy" id="3064281"/>
    <lineage>
        <taxon>Bacteria</taxon>
        <taxon>Bacillati</taxon>
        <taxon>Bacillota</taxon>
        <taxon>Bacilli</taxon>
        <taxon>Lactobacillales</taxon>
        <taxon>Lactobacillaceae</taxon>
        <taxon>Fructobacillus</taxon>
    </lineage>
</organism>
<accession>A0ABM9MXG6</accession>
<dbReference type="Gene3D" id="3.40.50.300">
    <property type="entry name" value="P-loop containing nucleotide triphosphate hydrolases"/>
    <property type="match status" value="2"/>
</dbReference>
<gene>
    <name evidence="2" type="ORF">R55214_HHFBAMCI_01108</name>
</gene>
<dbReference type="SUPFAM" id="SSF52540">
    <property type="entry name" value="P-loop containing nucleoside triphosphate hydrolases"/>
    <property type="match status" value="1"/>
</dbReference>
<protein>
    <submittedName>
        <fullName evidence="2">Contains HAS-barrel and ATPase domains (HerA)</fullName>
    </submittedName>
</protein>
<dbReference type="InterPro" id="IPR027417">
    <property type="entry name" value="P-loop_NTPase"/>
</dbReference>
<dbReference type="InterPro" id="IPR002789">
    <property type="entry name" value="HerA_central"/>
</dbReference>
<name>A0ABM9MXG6_9LACO</name>
<dbReference type="EMBL" id="CAUZMB010000006">
    <property type="protein sequence ID" value="CAK1247162.1"/>
    <property type="molecule type" value="Genomic_DNA"/>
</dbReference>
<proteinExistence type="predicted"/>
<evidence type="ECO:0000259" key="1">
    <source>
        <dbReference type="Pfam" id="PF01935"/>
    </source>
</evidence>
<keyword evidence="3" id="KW-1185">Reference proteome</keyword>
<evidence type="ECO:0000313" key="2">
    <source>
        <dbReference type="EMBL" id="CAK1247162.1"/>
    </source>
</evidence>
<dbReference type="InterPro" id="IPR008571">
    <property type="entry name" value="HerA-like"/>
</dbReference>
<reference evidence="2 3" key="1">
    <citation type="submission" date="2023-10" db="EMBL/GenBank/DDBJ databases">
        <authorList>
            <person name="Botero Cardona J."/>
        </authorList>
    </citation>
    <scope>NUCLEOTIDE SEQUENCE [LARGE SCALE GENOMIC DNA]</scope>
    <source>
        <strain evidence="2 3">R-55214</strain>
    </source>
</reference>